<evidence type="ECO:0000256" key="1">
    <source>
        <dbReference type="SAM" id="Phobius"/>
    </source>
</evidence>
<organism evidence="2 3">
    <name type="scientific">Candidatus Woesebacteria bacterium GW2011_GWB1_38_8</name>
    <dbReference type="NCBI Taxonomy" id="1618570"/>
    <lineage>
        <taxon>Bacteria</taxon>
        <taxon>Candidatus Woeseibacteriota</taxon>
    </lineage>
</organism>
<dbReference type="Proteomes" id="UP000034081">
    <property type="component" value="Unassembled WGS sequence"/>
</dbReference>
<comment type="caution">
    <text evidence="2">The sequence shown here is derived from an EMBL/GenBank/DDBJ whole genome shotgun (WGS) entry which is preliminary data.</text>
</comment>
<sequence>MNTRKLFMILLAIFMFLLIFLTGYNVGLKIRPKTQKTQVNSQKEDNIFDISTVKVEDEVAGMKVTEIGPFLDDTDIPLSENAKISFGGKAVVTGSYFFSGPMSAQSSEELDTVCMSDFTKESLEKIPKPASNNNSSWFCFTNKEFAFNQLGPVGSKGIATVLIDNYTINIYPSEVTNTAELLWVEK</sequence>
<evidence type="ECO:0000313" key="2">
    <source>
        <dbReference type="EMBL" id="KKQ85081.1"/>
    </source>
</evidence>
<proteinExistence type="predicted"/>
<evidence type="ECO:0000313" key="3">
    <source>
        <dbReference type="Proteomes" id="UP000034081"/>
    </source>
</evidence>
<dbReference type="STRING" id="1618570.UT08_C0010G0008"/>
<keyword evidence="1" id="KW-1133">Transmembrane helix</keyword>
<accession>A0A0G0P700</accession>
<gene>
    <name evidence="2" type="ORF">UT08_C0010G0008</name>
</gene>
<reference evidence="2 3" key="1">
    <citation type="journal article" date="2015" name="Nature">
        <title>rRNA introns, odd ribosomes, and small enigmatic genomes across a large radiation of phyla.</title>
        <authorList>
            <person name="Brown C.T."/>
            <person name="Hug L.A."/>
            <person name="Thomas B.C."/>
            <person name="Sharon I."/>
            <person name="Castelle C.J."/>
            <person name="Singh A."/>
            <person name="Wilkins M.J."/>
            <person name="Williams K.H."/>
            <person name="Banfield J.F."/>
        </authorList>
    </citation>
    <scope>NUCLEOTIDE SEQUENCE [LARGE SCALE GENOMIC DNA]</scope>
</reference>
<feature type="transmembrane region" description="Helical" evidence="1">
    <location>
        <begin position="6"/>
        <end position="26"/>
    </location>
</feature>
<keyword evidence="1" id="KW-0472">Membrane</keyword>
<protein>
    <submittedName>
        <fullName evidence="2">Uncharacterized protein</fullName>
    </submittedName>
</protein>
<keyword evidence="1" id="KW-0812">Transmembrane</keyword>
<name>A0A0G0P700_9BACT</name>
<dbReference type="EMBL" id="LBVL01000010">
    <property type="protein sequence ID" value="KKQ85081.1"/>
    <property type="molecule type" value="Genomic_DNA"/>
</dbReference>
<dbReference type="AlphaFoldDB" id="A0A0G0P700"/>